<proteinExistence type="predicted"/>
<organism evidence="1 2">
    <name type="scientific">Acaulospora morrowiae</name>
    <dbReference type="NCBI Taxonomy" id="94023"/>
    <lineage>
        <taxon>Eukaryota</taxon>
        <taxon>Fungi</taxon>
        <taxon>Fungi incertae sedis</taxon>
        <taxon>Mucoromycota</taxon>
        <taxon>Glomeromycotina</taxon>
        <taxon>Glomeromycetes</taxon>
        <taxon>Diversisporales</taxon>
        <taxon>Acaulosporaceae</taxon>
        <taxon>Acaulospora</taxon>
    </lineage>
</organism>
<evidence type="ECO:0000313" key="1">
    <source>
        <dbReference type="EMBL" id="CAG8762379.1"/>
    </source>
</evidence>
<dbReference type="Proteomes" id="UP000789342">
    <property type="component" value="Unassembled WGS sequence"/>
</dbReference>
<sequence length="117" mass="13131">IKEPTSKPTVNTKQGNSVPSLAQLHVTHIGSFIFTNHASYPPPTKRHHVNLSLDEIKASEIEKFWHTVERWAGGVTGTWDFRMEGRLNSLRILPSMKETIVGEHVMPGGDLKLTSEF</sequence>
<keyword evidence="2" id="KW-1185">Reference proteome</keyword>
<reference evidence="1" key="1">
    <citation type="submission" date="2021-06" db="EMBL/GenBank/DDBJ databases">
        <authorList>
            <person name="Kallberg Y."/>
            <person name="Tangrot J."/>
            <person name="Rosling A."/>
        </authorList>
    </citation>
    <scope>NUCLEOTIDE SEQUENCE</scope>
    <source>
        <strain evidence="1">CL551</strain>
    </source>
</reference>
<protein>
    <submittedName>
        <fullName evidence="1">4663_t:CDS:1</fullName>
    </submittedName>
</protein>
<dbReference type="EMBL" id="CAJVPV010041580">
    <property type="protein sequence ID" value="CAG8762379.1"/>
    <property type="molecule type" value="Genomic_DNA"/>
</dbReference>
<accession>A0A9N9NR21</accession>
<evidence type="ECO:0000313" key="2">
    <source>
        <dbReference type="Proteomes" id="UP000789342"/>
    </source>
</evidence>
<name>A0A9N9NR21_9GLOM</name>
<comment type="caution">
    <text evidence="1">The sequence shown here is derived from an EMBL/GenBank/DDBJ whole genome shotgun (WGS) entry which is preliminary data.</text>
</comment>
<gene>
    <name evidence="1" type="ORF">AMORRO_LOCUS16021</name>
</gene>
<feature type="non-terminal residue" evidence="1">
    <location>
        <position position="117"/>
    </location>
</feature>
<dbReference type="AlphaFoldDB" id="A0A9N9NR21"/>